<feature type="transmembrane region" description="Helical" evidence="11">
    <location>
        <begin position="326"/>
        <end position="347"/>
    </location>
</feature>
<organism evidence="12 13">
    <name type="scientific">Neohortaea acidophila</name>
    <dbReference type="NCBI Taxonomy" id="245834"/>
    <lineage>
        <taxon>Eukaryota</taxon>
        <taxon>Fungi</taxon>
        <taxon>Dikarya</taxon>
        <taxon>Ascomycota</taxon>
        <taxon>Pezizomycotina</taxon>
        <taxon>Dothideomycetes</taxon>
        <taxon>Dothideomycetidae</taxon>
        <taxon>Mycosphaerellales</taxon>
        <taxon>Teratosphaeriaceae</taxon>
        <taxon>Neohortaea</taxon>
    </lineage>
</organism>
<keyword evidence="3" id="KW-0813">Transport</keyword>
<dbReference type="InterPro" id="IPR051415">
    <property type="entry name" value="LAAT-1"/>
</dbReference>
<comment type="similarity">
    <text evidence="9">Belongs to the laat-1 family.</text>
</comment>
<gene>
    <name evidence="12" type="ORF">BDY17DRAFT_250829</name>
</gene>
<dbReference type="GO" id="GO:0098588">
    <property type="term" value="C:bounding membrane of organelle"/>
    <property type="evidence" value="ECO:0007669"/>
    <property type="project" value="UniProtKB-ARBA"/>
</dbReference>
<evidence type="ECO:0000313" key="13">
    <source>
        <dbReference type="Proteomes" id="UP000799767"/>
    </source>
</evidence>
<dbReference type="InterPro" id="IPR006603">
    <property type="entry name" value="PQ-loop_rpt"/>
</dbReference>
<dbReference type="PANTHER" id="PTHR16201">
    <property type="entry name" value="SEVEN TRANSMEMBRANE PROTEIN 1-RELATED"/>
    <property type="match status" value="1"/>
</dbReference>
<feature type="transmembrane region" description="Helical" evidence="11">
    <location>
        <begin position="189"/>
        <end position="210"/>
    </location>
</feature>
<sequence length="375" mass="41297">MYPPTGGYDLDIEALSGICGSISIACWVVVFSPQIIENFRRSSANGLSMTFLVIWLLGDLFNIIGAVLQGVLPTMIILAVYYTFADIVLIVQCLYYRGFTFRNLTGRKDVADTLDAASERSPLLANGNQNGSQSATERNALPRITSQDRFASLDGSHHLSPATPMHPQRKDAENAAALKPSKPRTWTQAILFNSTAIILVVLAGIAGYFLSPSAPERRNGKTPADEQTASLHFSLWGQIFGYVCAALYLSSRMPQILLNYQRKSTEGLNALFFIFACIGNLTFVCSILAFSPLCSKHYRGHWHESTCKEGEAAAIYWRYFMVNLSWLIGSAGTLGLDFAVFVQFFLYRNNVEGSEQAVESASEISPDMGRPHVTT</sequence>
<dbReference type="EMBL" id="MU001635">
    <property type="protein sequence ID" value="KAF2483531.1"/>
    <property type="molecule type" value="Genomic_DNA"/>
</dbReference>
<evidence type="ECO:0000256" key="1">
    <source>
        <dbReference type="ARBA" id="ARBA00004116"/>
    </source>
</evidence>
<feature type="transmembrane region" description="Helical" evidence="11">
    <location>
        <begin position="12"/>
        <end position="32"/>
    </location>
</feature>
<dbReference type="GO" id="GO:0015179">
    <property type="term" value="F:L-amino acid transmembrane transporter activity"/>
    <property type="evidence" value="ECO:0007669"/>
    <property type="project" value="UniProtKB-ARBA"/>
</dbReference>
<keyword evidence="8 11" id="KW-0472">Membrane</keyword>
<evidence type="ECO:0000256" key="6">
    <source>
        <dbReference type="ARBA" id="ARBA00022737"/>
    </source>
</evidence>
<evidence type="ECO:0000256" key="8">
    <source>
        <dbReference type="ARBA" id="ARBA00023136"/>
    </source>
</evidence>
<dbReference type="RefSeq" id="XP_033590101.1">
    <property type="nucleotide sequence ID" value="XM_033731111.1"/>
</dbReference>
<dbReference type="Proteomes" id="UP000799767">
    <property type="component" value="Unassembled WGS sequence"/>
</dbReference>
<dbReference type="PANTHER" id="PTHR16201:SF35">
    <property type="entry name" value="VACUOLAR AMINO ACID TRANSPORTER YPQ1-RELATED"/>
    <property type="match status" value="1"/>
</dbReference>
<dbReference type="AlphaFoldDB" id="A0A6A6PUZ1"/>
<feature type="transmembrane region" description="Helical" evidence="11">
    <location>
        <begin position="74"/>
        <end position="96"/>
    </location>
</feature>
<dbReference type="GO" id="GO:0034490">
    <property type="term" value="P:basic amino acid transmembrane import into vacuole"/>
    <property type="evidence" value="ECO:0007669"/>
    <property type="project" value="UniProtKB-ARBA"/>
</dbReference>
<accession>A0A6A6PUZ1</accession>
<reference evidence="12" key="1">
    <citation type="journal article" date="2020" name="Stud. Mycol.">
        <title>101 Dothideomycetes genomes: a test case for predicting lifestyles and emergence of pathogens.</title>
        <authorList>
            <person name="Haridas S."/>
            <person name="Albert R."/>
            <person name="Binder M."/>
            <person name="Bloem J."/>
            <person name="Labutti K."/>
            <person name="Salamov A."/>
            <person name="Andreopoulos B."/>
            <person name="Baker S."/>
            <person name="Barry K."/>
            <person name="Bills G."/>
            <person name="Bluhm B."/>
            <person name="Cannon C."/>
            <person name="Castanera R."/>
            <person name="Culley D."/>
            <person name="Daum C."/>
            <person name="Ezra D."/>
            <person name="Gonzalez J."/>
            <person name="Henrissat B."/>
            <person name="Kuo A."/>
            <person name="Liang C."/>
            <person name="Lipzen A."/>
            <person name="Lutzoni F."/>
            <person name="Magnuson J."/>
            <person name="Mondo S."/>
            <person name="Nolan M."/>
            <person name="Ohm R."/>
            <person name="Pangilinan J."/>
            <person name="Park H.-J."/>
            <person name="Ramirez L."/>
            <person name="Alfaro M."/>
            <person name="Sun H."/>
            <person name="Tritt A."/>
            <person name="Yoshinaga Y."/>
            <person name="Zwiers L.-H."/>
            <person name="Turgeon B."/>
            <person name="Goodwin S."/>
            <person name="Spatafora J."/>
            <person name="Crous P."/>
            <person name="Grigoriev I."/>
        </authorList>
    </citation>
    <scope>NUCLEOTIDE SEQUENCE</scope>
    <source>
        <strain evidence="12">CBS 113389</strain>
    </source>
</reference>
<feature type="region of interest" description="Disordered" evidence="10">
    <location>
        <begin position="161"/>
        <end position="180"/>
    </location>
</feature>
<dbReference type="Pfam" id="PF04193">
    <property type="entry name" value="PQ-loop"/>
    <property type="match status" value="2"/>
</dbReference>
<feature type="transmembrane region" description="Helical" evidence="11">
    <location>
        <begin position="44"/>
        <end position="68"/>
    </location>
</feature>
<evidence type="ECO:0000256" key="11">
    <source>
        <dbReference type="SAM" id="Phobius"/>
    </source>
</evidence>
<comment type="subcellular location">
    <subcellularLocation>
        <location evidence="2">Endomembrane system</location>
        <topology evidence="2">Multi-pass membrane protein</topology>
    </subcellularLocation>
    <subcellularLocation>
        <location evidence="1">Vacuole</location>
    </subcellularLocation>
</comment>
<dbReference type="SMART" id="SM00679">
    <property type="entry name" value="CTNS"/>
    <property type="match status" value="2"/>
</dbReference>
<evidence type="ECO:0000313" key="12">
    <source>
        <dbReference type="EMBL" id="KAF2483531.1"/>
    </source>
</evidence>
<evidence type="ECO:0000256" key="10">
    <source>
        <dbReference type="SAM" id="MobiDB-lite"/>
    </source>
</evidence>
<dbReference type="OrthoDB" id="8048523at2759"/>
<name>A0A6A6PUZ1_9PEZI</name>
<keyword evidence="13" id="KW-1185">Reference proteome</keyword>
<proteinExistence type="inferred from homology"/>
<dbReference type="GeneID" id="54472113"/>
<evidence type="ECO:0000256" key="9">
    <source>
        <dbReference type="ARBA" id="ARBA00038039"/>
    </source>
</evidence>
<dbReference type="FunFam" id="1.20.1280.290:FF:000011">
    <property type="entry name" value="PQ loop repeat protein"/>
    <property type="match status" value="1"/>
</dbReference>
<protein>
    <submittedName>
        <fullName evidence="12">PQ loop repeat-domain-containing protein</fullName>
    </submittedName>
</protein>
<feature type="transmembrane region" description="Helical" evidence="11">
    <location>
        <begin position="230"/>
        <end position="249"/>
    </location>
</feature>
<evidence type="ECO:0000256" key="3">
    <source>
        <dbReference type="ARBA" id="ARBA00022448"/>
    </source>
</evidence>
<evidence type="ECO:0000256" key="4">
    <source>
        <dbReference type="ARBA" id="ARBA00022554"/>
    </source>
</evidence>
<keyword evidence="4" id="KW-0926">Vacuole</keyword>
<dbReference type="GO" id="GO:0034488">
    <property type="term" value="P:basic amino acid transmembrane export from vacuole"/>
    <property type="evidence" value="ECO:0007669"/>
    <property type="project" value="UniProtKB-ARBA"/>
</dbReference>
<feature type="transmembrane region" description="Helical" evidence="11">
    <location>
        <begin position="270"/>
        <end position="290"/>
    </location>
</feature>
<evidence type="ECO:0000256" key="5">
    <source>
        <dbReference type="ARBA" id="ARBA00022692"/>
    </source>
</evidence>
<dbReference type="GO" id="GO:0005773">
    <property type="term" value="C:vacuole"/>
    <property type="evidence" value="ECO:0007669"/>
    <property type="project" value="UniProtKB-SubCell"/>
</dbReference>
<dbReference type="Gene3D" id="1.20.1280.290">
    <property type="match status" value="2"/>
</dbReference>
<dbReference type="GO" id="GO:0015101">
    <property type="term" value="F:organic cation transmembrane transporter activity"/>
    <property type="evidence" value="ECO:0007669"/>
    <property type="project" value="UniProtKB-ARBA"/>
</dbReference>
<keyword evidence="7 11" id="KW-1133">Transmembrane helix</keyword>
<keyword evidence="6" id="KW-0677">Repeat</keyword>
<dbReference type="GO" id="GO:0015174">
    <property type="term" value="F:basic amino acid transmembrane transporter activity"/>
    <property type="evidence" value="ECO:0007669"/>
    <property type="project" value="UniProtKB-ARBA"/>
</dbReference>
<evidence type="ECO:0000256" key="7">
    <source>
        <dbReference type="ARBA" id="ARBA00022989"/>
    </source>
</evidence>
<keyword evidence="5 11" id="KW-0812">Transmembrane</keyword>
<evidence type="ECO:0000256" key="2">
    <source>
        <dbReference type="ARBA" id="ARBA00004127"/>
    </source>
</evidence>
<dbReference type="GO" id="GO:0012505">
    <property type="term" value="C:endomembrane system"/>
    <property type="evidence" value="ECO:0007669"/>
    <property type="project" value="UniProtKB-SubCell"/>
</dbReference>